<feature type="compositionally biased region" description="Polar residues" evidence="6">
    <location>
        <begin position="356"/>
        <end position="368"/>
    </location>
</feature>
<keyword evidence="3 5" id="KW-0862">Zinc</keyword>
<dbReference type="SUPFAM" id="SSF57716">
    <property type="entry name" value="Glucocorticoid receptor-like (DNA-binding domain)"/>
    <property type="match status" value="2"/>
</dbReference>
<gene>
    <name evidence="8" type="ORF">BT62DRAFT_946886</name>
</gene>
<feature type="region of interest" description="Disordered" evidence="6">
    <location>
        <begin position="352"/>
        <end position="503"/>
    </location>
</feature>
<sequence length="863" mass="92307">MMASLLSSTPANPPGRISQLLPTVKCSNCHQPVPLADLGEHICVKPPPLPPIPKPASPAPSAPSGLSQRLQSLISSPKPNSISLPASPPSRPSPPAQPRPTSRSAPSQRPTPTPQHRSTPSTASEHLRARTTSGPSSTPNRSSPLARPDPDRRDTSSSASRQDLSALSTNSSFRSRTPSSDFRTRTVSTSSSSSSPSTARPSFISTRDSPSPQPQSPPKSLTPQPVVPYVGPQIDTKIGGEAGMAGVGRRGFAAAARATVFLAPQPPRERSRDNAPQFLDIAAALSSNATPPLSPGSGYSSTSPGPVSPLSQFHSPILSSKPPSPTALNVNNDASPISPLAIRLPFPDKFRKSVTPIDTSSIPIPNTPSTATSRTRSRTSSSTSRNHAPARSVSRSTTASRRDDHVPTSPSSGSEYGLAYADSTDYEDDRDVDFNTKTKANPPPPLPLTTSILRSTSQTSQQSHIRFPSASDHDRSTKQPSPHQKNSGSVSSVSGADAAAGIGRDRSNSSLIAQALGLSQTPPSNYGRLGGPPSRSASGSSSGSRSAYSRSTSVSSGAGLGMISQSSSSLTTGKLERAMETLLEDVTSDDLRKSLSTSKSTGKQGYFNKEDGNDTRTSTVPIPYRSNTMQMTSSPESKAVKLPARARTEKERSSDLERVRKGKEGLRGIERPAKKVRICVRCDKRIEDGRWIQVDTGGVLCEQCWKNMYLPKCRRCNLPIEKQAISSSDGQLKGKYHKDCFNCHICHKSFPDKTFYVFDGRPLCAYHYHEANDSLCAAAPCGQPIEGPCAVSHAGDRYHPEHLLCEHSGCHEKLEEYWEVDGRMLCELHARHANDVDDYAAIKSTRRVTRFIDVAGASELGLR</sequence>
<feature type="region of interest" description="Disordered" evidence="6">
    <location>
        <begin position="282"/>
        <end position="340"/>
    </location>
</feature>
<feature type="compositionally biased region" description="Polar residues" evidence="6">
    <location>
        <begin position="563"/>
        <end position="572"/>
    </location>
</feature>
<feature type="compositionally biased region" description="Pro residues" evidence="6">
    <location>
        <begin position="86"/>
        <end position="98"/>
    </location>
</feature>
<feature type="region of interest" description="Disordered" evidence="6">
    <location>
        <begin position="589"/>
        <end position="660"/>
    </location>
</feature>
<evidence type="ECO:0000259" key="7">
    <source>
        <dbReference type="PROSITE" id="PS50023"/>
    </source>
</evidence>
<dbReference type="AlphaFoldDB" id="A0A9P7VX17"/>
<feature type="compositionally biased region" description="Polar residues" evidence="6">
    <location>
        <begin position="65"/>
        <end position="84"/>
    </location>
</feature>
<evidence type="ECO:0000313" key="8">
    <source>
        <dbReference type="EMBL" id="KAG7448020.1"/>
    </source>
</evidence>
<dbReference type="EMBL" id="MU250530">
    <property type="protein sequence ID" value="KAG7448020.1"/>
    <property type="molecule type" value="Genomic_DNA"/>
</dbReference>
<feature type="compositionally biased region" description="Low complexity" evidence="6">
    <location>
        <begin position="369"/>
        <end position="399"/>
    </location>
</feature>
<reference evidence="8" key="1">
    <citation type="submission" date="2020-11" db="EMBL/GenBank/DDBJ databases">
        <title>Adaptations for nitrogen fixation in a non-lichenized fungal sporocarp promotes dispersal by wood-feeding termites.</title>
        <authorList>
            <consortium name="DOE Joint Genome Institute"/>
            <person name="Koch R.A."/>
            <person name="Yoon G."/>
            <person name="Arayal U."/>
            <person name="Lail K."/>
            <person name="Amirebrahimi M."/>
            <person name="Labutti K."/>
            <person name="Lipzen A."/>
            <person name="Riley R."/>
            <person name="Barry K."/>
            <person name="Henrissat B."/>
            <person name="Grigoriev I.V."/>
            <person name="Herr J.R."/>
            <person name="Aime M.C."/>
        </authorList>
    </citation>
    <scope>NUCLEOTIDE SEQUENCE</scope>
    <source>
        <strain evidence="8">MCA 3950</strain>
    </source>
</reference>
<feature type="compositionally biased region" description="Polar residues" evidence="6">
    <location>
        <begin position="615"/>
        <end position="636"/>
    </location>
</feature>
<dbReference type="GO" id="GO:0046872">
    <property type="term" value="F:metal ion binding"/>
    <property type="evidence" value="ECO:0007669"/>
    <property type="project" value="UniProtKB-KW"/>
</dbReference>
<feature type="compositionally biased region" description="Low complexity" evidence="6">
    <location>
        <begin position="448"/>
        <end position="457"/>
    </location>
</feature>
<dbReference type="PANTHER" id="PTHR24205:SF16">
    <property type="entry name" value="GH01042P-RELATED"/>
    <property type="match status" value="1"/>
</dbReference>
<dbReference type="CDD" id="cd08368">
    <property type="entry name" value="LIM"/>
    <property type="match status" value="1"/>
</dbReference>
<evidence type="ECO:0000256" key="6">
    <source>
        <dbReference type="SAM" id="MobiDB-lite"/>
    </source>
</evidence>
<evidence type="ECO:0000313" key="9">
    <source>
        <dbReference type="Proteomes" id="UP000812287"/>
    </source>
</evidence>
<dbReference type="PROSITE" id="PS50023">
    <property type="entry name" value="LIM_DOMAIN_2"/>
    <property type="match status" value="1"/>
</dbReference>
<dbReference type="PROSITE" id="PS00478">
    <property type="entry name" value="LIM_DOMAIN_1"/>
    <property type="match status" value="1"/>
</dbReference>
<organism evidence="8 9">
    <name type="scientific">Guyanagaster necrorhizus</name>
    <dbReference type="NCBI Taxonomy" id="856835"/>
    <lineage>
        <taxon>Eukaryota</taxon>
        <taxon>Fungi</taxon>
        <taxon>Dikarya</taxon>
        <taxon>Basidiomycota</taxon>
        <taxon>Agaricomycotina</taxon>
        <taxon>Agaricomycetes</taxon>
        <taxon>Agaricomycetidae</taxon>
        <taxon>Agaricales</taxon>
        <taxon>Marasmiineae</taxon>
        <taxon>Physalacriaceae</taxon>
        <taxon>Guyanagaster</taxon>
    </lineage>
</organism>
<dbReference type="GO" id="GO:0005634">
    <property type="term" value="C:nucleus"/>
    <property type="evidence" value="ECO:0007669"/>
    <property type="project" value="TreeGrafter"/>
</dbReference>
<evidence type="ECO:0000256" key="4">
    <source>
        <dbReference type="ARBA" id="ARBA00023038"/>
    </source>
</evidence>
<dbReference type="CDD" id="cd09397">
    <property type="entry name" value="LIM1_UF1"/>
    <property type="match status" value="1"/>
</dbReference>
<accession>A0A9P7VX17</accession>
<dbReference type="SMART" id="SM00132">
    <property type="entry name" value="LIM"/>
    <property type="match status" value="2"/>
</dbReference>
<feature type="compositionally biased region" description="Polar residues" evidence="6">
    <location>
        <begin position="116"/>
        <end position="143"/>
    </location>
</feature>
<feature type="region of interest" description="Disordered" evidence="6">
    <location>
        <begin position="46"/>
        <end position="234"/>
    </location>
</feature>
<feature type="domain" description="LIM zinc-binding" evidence="7">
    <location>
        <begin position="711"/>
        <end position="774"/>
    </location>
</feature>
<keyword evidence="4 5" id="KW-0440">LIM domain</keyword>
<evidence type="ECO:0000256" key="5">
    <source>
        <dbReference type="PROSITE-ProRule" id="PRU00125"/>
    </source>
</evidence>
<dbReference type="GO" id="GO:0030695">
    <property type="term" value="F:GTPase regulator activity"/>
    <property type="evidence" value="ECO:0007669"/>
    <property type="project" value="UniProtKB-ARBA"/>
</dbReference>
<feature type="compositionally biased region" description="Low complexity" evidence="6">
    <location>
        <begin position="179"/>
        <end position="205"/>
    </location>
</feature>
<evidence type="ECO:0000256" key="1">
    <source>
        <dbReference type="ARBA" id="ARBA00022723"/>
    </source>
</evidence>
<proteinExistence type="predicted"/>
<comment type="caution">
    <text evidence="8">The sequence shown here is derived from an EMBL/GenBank/DDBJ whole genome shotgun (WGS) entry which is preliminary data.</text>
</comment>
<feature type="compositionally biased region" description="Polar residues" evidence="6">
    <location>
        <begin position="326"/>
        <end position="335"/>
    </location>
</feature>
<evidence type="ECO:0000256" key="3">
    <source>
        <dbReference type="ARBA" id="ARBA00022833"/>
    </source>
</evidence>
<dbReference type="RefSeq" id="XP_043041520.1">
    <property type="nucleotide sequence ID" value="XM_043187998.1"/>
</dbReference>
<dbReference type="PANTHER" id="PTHR24205">
    <property type="entry name" value="FOUR AND A HALF LIM DOMAINS PROTEIN"/>
    <property type="match status" value="1"/>
</dbReference>
<dbReference type="InterPro" id="IPR001781">
    <property type="entry name" value="Znf_LIM"/>
</dbReference>
<dbReference type="OrthoDB" id="1112565at2759"/>
<protein>
    <recommendedName>
        <fullName evidence="7">LIM zinc-binding domain-containing protein</fullName>
    </recommendedName>
</protein>
<feature type="compositionally biased region" description="Polar residues" evidence="6">
    <location>
        <begin position="594"/>
        <end position="603"/>
    </location>
</feature>
<dbReference type="Proteomes" id="UP000812287">
    <property type="component" value="Unassembled WGS sequence"/>
</dbReference>
<feature type="compositionally biased region" description="Pro residues" evidence="6">
    <location>
        <begin position="46"/>
        <end position="61"/>
    </location>
</feature>
<dbReference type="Gene3D" id="2.10.110.10">
    <property type="entry name" value="Cysteine Rich Protein"/>
    <property type="match status" value="2"/>
</dbReference>
<feature type="compositionally biased region" description="Low complexity" evidence="6">
    <location>
        <begin position="531"/>
        <end position="557"/>
    </location>
</feature>
<feature type="compositionally biased region" description="Basic and acidic residues" evidence="6">
    <location>
        <begin position="646"/>
        <end position="660"/>
    </location>
</feature>
<evidence type="ECO:0000256" key="2">
    <source>
        <dbReference type="ARBA" id="ARBA00022737"/>
    </source>
</evidence>
<dbReference type="Pfam" id="PF00412">
    <property type="entry name" value="LIM"/>
    <property type="match status" value="1"/>
</dbReference>
<feature type="compositionally biased region" description="Low complexity" evidence="6">
    <location>
        <begin position="487"/>
        <end position="502"/>
    </location>
</feature>
<keyword evidence="2" id="KW-0677">Repeat</keyword>
<feature type="compositionally biased region" description="Low complexity" evidence="6">
    <location>
        <begin position="99"/>
        <end position="110"/>
    </location>
</feature>
<feature type="compositionally biased region" description="Low complexity" evidence="6">
    <location>
        <begin position="295"/>
        <end position="309"/>
    </location>
</feature>
<feature type="compositionally biased region" description="Polar residues" evidence="6">
    <location>
        <begin position="156"/>
        <end position="178"/>
    </location>
</feature>
<keyword evidence="9" id="KW-1185">Reference proteome</keyword>
<feature type="region of interest" description="Disordered" evidence="6">
    <location>
        <begin position="518"/>
        <end position="572"/>
    </location>
</feature>
<name>A0A9P7VX17_9AGAR</name>
<dbReference type="GeneID" id="66110295"/>
<keyword evidence="1 5" id="KW-0479">Metal-binding</keyword>
<dbReference type="GO" id="GO:0003712">
    <property type="term" value="F:transcription coregulator activity"/>
    <property type="evidence" value="ECO:0007669"/>
    <property type="project" value="TreeGrafter"/>
</dbReference>